<dbReference type="AlphaFoldDB" id="A0A364RCH4"/>
<dbReference type="Proteomes" id="UP000251692">
    <property type="component" value="Unassembled WGS sequence"/>
</dbReference>
<reference evidence="1 2" key="2">
    <citation type="submission" date="2018-07" db="EMBL/GenBank/DDBJ databases">
        <title>Pontibacter sp. 2b14 genomic sequence and assembly.</title>
        <authorList>
            <person name="Du Z.-J."/>
        </authorList>
    </citation>
    <scope>NUCLEOTIDE SEQUENCE [LARGE SCALE GENOMIC DNA]</scope>
    <source>
        <strain evidence="1 2">2b14</strain>
    </source>
</reference>
<sequence>MPVSPAPQPTQPVKERPVIVSPPQVIIPDTVRKEDNREVKENATFVDKLYYGGSFGLQFGTYTNISLLPTVTYRLTDKLGIGVGGVYHFIREGDISLNNYGGRALLQAETFEIGDGAILLHAEVEMLSLEYLSAFNAGFYETSRKSIALPMLGIGYRQRIGEKASFDLLLLYNVNEDRLNPYSNPVFRASFNLPFKR</sequence>
<keyword evidence="2" id="KW-1185">Reference proteome</keyword>
<evidence type="ECO:0000313" key="1">
    <source>
        <dbReference type="EMBL" id="RAU82060.1"/>
    </source>
</evidence>
<dbReference type="OrthoDB" id="1098580at2"/>
<proteinExistence type="predicted"/>
<protein>
    <recommendedName>
        <fullName evidence="3">Outer membrane protein beta-barrel domain-containing protein</fullName>
    </recommendedName>
</protein>
<name>A0A364RCH4_9BACT</name>
<organism evidence="1 2">
    <name type="scientific">Pontibacter arcticus</name>
    <dbReference type="NCBI Taxonomy" id="2080288"/>
    <lineage>
        <taxon>Bacteria</taxon>
        <taxon>Pseudomonadati</taxon>
        <taxon>Bacteroidota</taxon>
        <taxon>Cytophagia</taxon>
        <taxon>Cytophagales</taxon>
        <taxon>Hymenobacteraceae</taxon>
        <taxon>Pontibacter</taxon>
    </lineage>
</organism>
<dbReference type="EMBL" id="QMDV01000004">
    <property type="protein sequence ID" value="RAU82060.1"/>
    <property type="molecule type" value="Genomic_DNA"/>
</dbReference>
<gene>
    <name evidence="1" type="ORF">DP923_15040</name>
</gene>
<comment type="caution">
    <text evidence="1">The sequence shown here is derived from an EMBL/GenBank/DDBJ whole genome shotgun (WGS) entry which is preliminary data.</text>
</comment>
<accession>A0A364RCH4</accession>
<reference evidence="1 2" key="1">
    <citation type="submission" date="2018-06" db="EMBL/GenBank/DDBJ databases">
        <authorList>
            <person name="Liu Z.-W."/>
        </authorList>
    </citation>
    <scope>NUCLEOTIDE SEQUENCE [LARGE SCALE GENOMIC DNA]</scope>
    <source>
        <strain evidence="1 2">2b14</strain>
    </source>
</reference>
<evidence type="ECO:0008006" key="3">
    <source>
        <dbReference type="Google" id="ProtNLM"/>
    </source>
</evidence>
<evidence type="ECO:0000313" key="2">
    <source>
        <dbReference type="Proteomes" id="UP000251692"/>
    </source>
</evidence>